<keyword evidence="1" id="KW-1133">Transmembrane helix</keyword>
<dbReference type="Gramene" id="KGN44223">
    <property type="protein sequence ID" value="KGN44223"/>
    <property type="gene ID" value="Csa_7G230980"/>
</dbReference>
<evidence type="ECO:0000256" key="1">
    <source>
        <dbReference type="SAM" id="Phobius"/>
    </source>
</evidence>
<organism evidence="2 3">
    <name type="scientific">Cucumis sativus</name>
    <name type="common">Cucumber</name>
    <dbReference type="NCBI Taxonomy" id="3659"/>
    <lineage>
        <taxon>Eukaryota</taxon>
        <taxon>Viridiplantae</taxon>
        <taxon>Streptophyta</taxon>
        <taxon>Embryophyta</taxon>
        <taxon>Tracheophyta</taxon>
        <taxon>Spermatophyta</taxon>
        <taxon>Magnoliopsida</taxon>
        <taxon>eudicotyledons</taxon>
        <taxon>Gunneridae</taxon>
        <taxon>Pentapetalae</taxon>
        <taxon>rosids</taxon>
        <taxon>fabids</taxon>
        <taxon>Cucurbitales</taxon>
        <taxon>Cucurbitaceae</taxon>
        <taxon>Benincaseae</taxon>
        <taxon>Cucumis</taxon>
    </lineage>
</organism>
<dbReference type="Proteomes" id="UP000029981">
    <property type="component" value="Chromosome 7"/>
</dbReference>
<evidence type="ECO:0000313" key="2">
    <source>
        <dbReference type="EMBL" id="KGN44223.1"/>
    </source>
</evidence>
<reference evidence="2 3" key="3">
    <citation type="journal article" date="2010" name="BMC Genomics">
        <title>Transcriptome sequencing and comparative analysis of cucumber flowers with different sex types.</title>
        <authorList>
            <person name="Guo S."/>
            <person name="Zheng Y."/>
            <person name="Joung J.G."/>
            <person name="Liu S."/>
            <person name="Zhang Z."/>
            <person name="Crasta O.R."/>
            <person name="Sobral B.W."/>
            <person name="Xu Y."/>
            <person name="Huang S."/>
            <person name="Fei Z."/>
        </authorList>
    </citation>
    <scope>NUCLEOTIDE SEQUENCE [LARGE SCALE GENOMIC DNA]</scope>
    <source>
        <strain evidence="3">cv. 9930</strain>
    </source>
</reference>
<keyword evidence="3" id="KW-1185">Reference proteome</keyword>
<accession>A0A0A0K3X9</accession>
<dbReference type="AlphaFoldDB" id="A0A0A0K3X9"/>
<reference evidence="2 3" key="1">
    <citation type="journal article" date="2009" name="Nat. Genet.">
        <title>The genome of the cucumber, Cucumis sativus L.</title>
        <authorList>
            <person name="Huang S."/>
            <person name="Li R."/>
            <person name="Zhang Z."/>
            <person name="Li L."/>
            <person name="Gu X."/>
            <person name="Fan W."/>
            <person name="Lucas W.J."/>
            <person name="Wang X."/>
            <person name="Xie B."/>
            <person name="Ni P."/>
            <person name="Ren Y."/>
            <person name="Zhu H."/>
            <person name="Li J."/>
            <person name="Lin K."/>
            <person name="Jin W."/>
            <person name="Fei Z."/>
            <person name="Li G."/>
            <person name="Staub J."/>
            <person name="Kilian A."/>
            <person name="van der Vossen E.A."/>
            <person name="Wu Y."/>
            <person name="Guo J."/>
            <person name="He J."/>
            <person name="Jia Z."/>
            <person name="Ren Y."/>
            <person name="Tian G."/>
            <person name="Lu Y."/>
            <person name="Ruan J."/>
            <person name="Qian W."/>
            <person name="Wang M."/>
            <person name="Huang Q."/>
            <person name="Li B."/>
            <person name="Xuan Z."/>
            <person name="Cao J."/>
            <person name="Asan"/>
            <person name="Wu Z."/>
            <person name="Zhang J."/>
            <person name="Cai Q."/>
            <person name="Bai Y."/>
            <person name="Zhao B."/>
            <person name="Han Y."/>
            <person name="Li Y."/>
            <person name="Li X."/>
            <person name="Wang S."/>
            <person name="Shi Q."/>
            <person name="Liu S."/>
            <person name="Cho W.K."/>
            <person name="Kim J.Y."/>
            <person name="Xu Y."/>
            <person name="Heller-Uszynska K."/>
            <person name="Miao H."/>
            <person name="Cheng Z."/>
            <person name="Zhang S."/>
            <person name="Wu J."/>
            <person name="Yang Y."/>
            <person name="Kang H."/>
            <person name="Li M."/>
            <person name="Liang H."/>
            <person name="Ren X."/>
            <person name="Shi Z."/>
            <person name="Wen M."/>
            <person name="Jian M."/>
            <person name="Yang H."/>
            <person name="Zhang G."/>
            <person name="Yang Z."/>
            <person name="Chen R."/>
            <person name="Liu S."/>
            <person name="Li J."/>
            <person name="Ma L."/>
            <person name="Liu H."/>
            <person name="Zhou Y."/>
            <person name="Zhao J."/>
            <person name="Fang X."/>
            <person name="Li G."/>
            <person name="Fang L."/>
            <person name="Li Y."/>
            <person name="Liu D."/>
            <person name="Zheng H."/>
            <person name="Zhang Y."/>
            <person name="Qin N."/>
            <person name="Li Z."/>
            <person name="Yang G."/>
            <person name="Yang S."/>
            <person name="Bolund L."/>
            <person name="Kristiansen K."/>
            <person name="Zheng H."/>
            <person name="Li S."/>
            <person name="Zhang X."/>
            <person name="Yang H."/>
            <person name="Wang J."/>
            <person name="Sun R."/>
            <person name="Zhang B."/>
            <person name="Jiang S."/>
            <person name="Wang J."/>
            <person name="Du Y."/>
            <person name="Li S."/>
        </authorList>
    </citation>
    <scope>NUCLEOTIDE SEQUENCE [LARGE SCALE GENOMIC DNA]</scope>
    <source>
        <strain evidence="3">cv. 9930</strain>
    </source>
</reference>
<reference evidence="2 3" key="2">
    <citation type="journal article" date="2009" name="PLoS ONE">
        <title>An integrated genetic and cytogenetic map of the cucumber genome.</title>
        <authorList>
            <person name="Ren Y."/>
            <person name="Zhang Z."/>
            <person name="Liu J."/>
            <person name="Staub J.E."/>
            <person name="Han Y."/>
            <person name="Cheng Z."/>
            <person name="Li X."/>
            <person name="Lu J."/>
            <person name="Miao H."/>
            <person name="Kang H."/>
            <person name="Xie B."/>
            <person name="Gu X."/>
            <person name="Wang X."/>
            <person name="Du Y."/>
            <person name="Jin W."/>
            <person name="Huang S."/>
        </authorList>
    </citation>
    <scope>NUCLEOTIDE SEQUENCE [LARGE SCALE GENOMIC DNA]</scope>
    <source>
        <strain evidence="3">cv. 9930</strain>
    </source>
</reference>
<keyword evidence="1" id="KW-0472">Membrane</keyword>
<feature type="transmembrane region" description="Helical" evidence="1">
    <location>
        <begin position="93"/>
        <end position="112"/>
    </location>
</feature>
<dbReference type="EMBL" id="CM002928">
    <property type="protein sequence ID" value="KGN44223.1"/>
    <property type="molecule type" value="Genomic_DNA"/>
</dbReference>
<reference evidence="2 3" key="4">
    <citation type="journal article" date="2011" name="BMC Genomics">
        <title>RNA-Seq improves annotation of protein-coding genes in the cucumber genome.</title>
        <authorList>
            <person name="Li Z."/>
            <person name="Zhang Z."/>
            <person name="Yan P."/>
            <person name="Huang S."/>
            <person name="Fei Z."/>
            <person name="Lin K."/>
        </authorList>
    </citation>
    <scope>NUCLEOTIDE SEQUENCE [LARGE SCALE GENOMIC DNA]</scope>
    <source>
        <strain evidence="3">cv. 9930</strain>
    </source>
</reference>
<feature type="transmembrane region" description="Helical" evidence="1">
    <location>
        <begin position="124"/>
        <end position="147"/>
    </location>
</feature>
<gene>
    <name evidence="2" type="ORF">Csa_7G230980</name>
</gene>
<sequence length="226" mass="25186">MTLIKRILERKKIKERKERKALNFENPPLLFTKIVTALPSQQSFSISPLPLPTPATSAIERRPAKCTATTSCRRLPPHSQVLFSHHAFGFPSFPYAPSPIVALLLFVSIPLVSPHLRLLPQLTLLSASFLSLSSSLSFLLLIFSSLAHGSPSLPKRHFAIAVDGFGGFYRVVQQKLISFWGISHKYQTQVTMEAPAKVFSTEGDALGETWHMVFSTEGKFVTKRNK</sequence>
<name>A0A0A0K3X9_CUCSA</name>
<evidence type="ECO:0000313" key="3">
    <source>
        <dbReference type="Proteomes" id="UP000029981"/>
    </source>
</evidence>
<keyword evidence="1" id="KW-0812">Transmembrane</keyword>
<protein>
    <submittedName>
        <fullName evidence="2">Uncharacterized protein</fullName>
    </submittedName>
</protein>
<proteinExistence type="predicted"/>